<gene>
    <name evidence="2" type="ORF">M0M44_22040</name>
</gene>
<protein>
    <submittedName>
        <fullName evidence="2">DUF2931 family protein</fullName>
    </submittedName>
</protein>
<dbReference type="Proteomes" id="UP000829998">
    <property type="component" value="Chromosome"/>
</dbReference>
<dbReference type="RefSeq" id="WP_248727658.1">
    <property type="nucleotide sequence ID" value="NZ_CP096829.1"/>
</dbReference>
<keyword evidence="1" id="KW-0732">Signal</keyword>
<dbReference type="EMBL" id="CP096829">
    <property type="protein sequence ID" value="UPZ15417.1"/>
    <property type="molecule type" value="Genomic_DNA"/>
</dbReference>
<dbReference type="InterPro" id="IPR021326">
    <property type="entry name" value="DUF2931"/>
</dbReference>
<proteinExistence type="predicted"/>
<sequence>MYPKVRFFLYCFLTIGLFCSCQPKDTFSWNAGLSGPKNYPSGAPFIEYFYQGKSIAGTSSGTGADQGWSITSGGYVGGDRYKPVPDSMAVKWVCSVDNLVYKGGFKLPRDKMLELFKRKVIDSYGNQNDYSVIVAGMAPGGNITLWMQGGYATTEIAKFKILKGEEDQNIDDDYKKKEIKSWGNYLTYWKIHGIPYSVWEKGEKEYPYDIGFTTEEEDKKGYSIAIAGYTKDGSIIYSNEDPIPYLKWNENVKLQVAKAKKLPIQFYIQWISQNDQEWYEAEIVLPSNLENQFIEFQKRYGNNIFLTVGMDKVSENKLYTFGRIWLENFKEKIEIMKFRAAKLNVEKNRKKKYEVSKYSLPKHFVFPKWEGREKIQFPELEYWQEK</sequence>
<name>A0ABY4LQR2_9FLAO</name>
<evidence type="ECO:0000256" key="1">
    <source>
        <dbReference type="SAM" id="SignalP"/>
    </source>
</evidence>
<dbReference type="PROSITE" id="PS51257">
    <property type="entry name" value="PROKAR_LIPOPROTEIN"/>
    <property type="match status" value="1"/>
</dbReference>
<keyword evidence="3" id="KW-1185">Reference proteome</keyword>
<organism evidence="2 3">
    <name type="scientific">Flavobacterium humidisoli</name>
    <dbReference type="NCBI Taxonomy" id="2937442"/>
    <lineage>
        <taxon>Bacteria</taxon>
        <taxon>Pseudomonadati</taxon>
        <taxon>Bacteroidota</taxon>
        <taxon>Flavobacteriia</taxon>
        <taxon>Flavobacteriales</taxon>
        <taxon>Flavobacteriaceae</taxon>
        <taxon>Flavobacterium</taxon>
    </lineage>
</organism>
<dbReference type="Pfam" id="PF11153">
    <property type="entry name" value="DUF2931"/>
    <property type="match status" value="1"/>
</dbReference>
<evidence type="ECO:0000313" key="3">
    <source>
        <dbReference type="Proteomes" id="UP000829998"/>
    </source>
</evidence>
<evidence type="ECO:0000313" key="2">
    <source>
        <dbReference type="EMBL" id="UPZ15417.1"/>
    </source>
</evidence>
<feature type="chain" id="PRO_5046368148" evidence="1">
    <location>
        <begin position="24"/>
        <end position="386"/>
    </location>
</feature>
<feature type="signal peptide" evidence="1">
    <location>
        <begin position="1"/>
        <end position="23"/>
    </location>
</feature>
<reference evidence="2 3" key="1">
    <citation type="submission" date="2022-04" db="EMBL/GenBank/DDBJ databases">
        <authorList>
            <person name="Ra J.-S."/>
            <person name="Kim S.-B."/>
        </authorList>
    </citation>
    <scope>NUCLEOTIDE SEQUENCE [LARGE SCALE GENOMIC DNA]</scope>
    <source>
        <strain evidence="2 3">MMS21-Er5</strain>
    </source>
</reference>
<accession>A0ABY4LQR2</accession>